<evidence type="ECO:0000313" key="2">
    <source>
        <dbReference type="EMBL" id="POG71917.1"/>
    </source>
</evidence>
<comment type="caution">
    <text evidence="2">The sequence shown here is derived from an EMBL/GenBank/DDBJ whole genome shotgun (WGS) entry which is preliminary data.</text>
</comment>
<proteinExistence type="predicted"/>
<accession>A0A2P4Q2N7</accession>
<evidence type="ECO:0000313" key="3">
    <source>
        <dbReference type="Proteomes" id="UP000018888"/>
    </source>
</evidence>
<sequence>MESLFLITVIIKYHYTIYLNHYYLLSVTFLLKICQLFLKKIFLITMSLKILM</sequence>
<name>A0A2P4Q2N7_RHIID</name>
<keyword evidence="1" id="KW-0472">Membrane</keyword>
<feature type="transmembrane region" description="Helical" evidence="1">
    <location>
        <begin position="20"/>
        <end position="38"/>
    </location>
</feature>
<keyword evidence="1" id="KW-0812">Transmembrane</keyword>
<reference evidence="2 3" key="1">
    <citation type="journal article" date="2013" name="Proc. Natl. Acad. Sci. U.S.A.">
        <title>Genome of an arbuscular mycorrhizal fungus provides insight into the oldest plant symbiosis.</title>
        <authorList>
            <person name="Tisserant E."/>
            <person name="Malbreil M."/>
            <person name="Kuo A."/>
            <person name="Kohler A."/>
            <person name="Symeonidi A."/>
            <person name="Balestrini R."/>
            <person name="Charron P."/>
            <person name="Duensing N."/>
            <person name="Frei Dit Frey N."/>
            <person name="Gianinazzi-Pearson V."/>
            <person name="Gilbert L.B."/>
            <person name="Handa Y."/>
            <person name="Herr J.R."/>
            <person name="Hijri M."/>
            <person name="Koul R."/>
            <person name="Kawaguchi M."/>
            <person name="Krajinski F."/>
            <person name="Lammers P.J."/>
            <person name="Masclaux F.G."/>
            <person name="Murat C."/>
            <person name="Morin E."/>
            <person name="Ndikumana S."/>
            <person name="Pagni M."/>
            <person name="Petitpierre D."/>
            <person name="Requena N."/>
            <person name="Rosikiewicz P."/>
            <person name="Riley R."/>
            <person name="Saito K."/>
            <person name="San Clemente H."/>
            <person name="Shapiro H."/>
            <person name="van Tuinen D."/>
            <person name="Becard G."/>
            <person name="Bonfante P."/>
            <person name="Paszkowski U."/>
            <person name="Shachar-Hill Y.Y."/>
            <person name="Tuskan G.A."/>
            <person name="Young P.W."/>
            <person name="Sanders I.R."/>
            <person name="Henrissat B."/>
            <person name="Rensing S.A."/>
            <person name="Grigoriev I.V."/>
            <person name="Corradi N."/>
            <person name="Roux C."/>
            <person name="Martin F."/>
        </authorList>
    </citation>
    <scope>NUCLEOTIDE SEQUENCE [LARGE SCALE GENOMIC DNA]</scope>
    <source>
        <strain evidence="2 3">DAOM 197198</strain>
    </source>
</reference>
<reference evidence="2 3" key="2">
    <citation type="journal article" date="2018" name="New Phytol.">
        <title>High intraspecific genome diversity in the model arbuscular mycorrhizal symbiont Rhizophagus irregularis.</title>
        <authorList>
            <person name="Chen E.C.H."/>
            <person name="Morin E."/>
            <person name="Beaudet D."/>
            <person name="Noel J."/>
            <person name="Yildirir G."/>
            <person name="Ndikumana S."/>
            <person name="Charron P."/>
            <person name="St-Onge C."/>
            <person name="Giorgi J."/>
            <person name="Kruger M."/>
            <person name="Marton T."/>
            <person name="Ropars J."/>
            <person name="Grigoriev I.V."/>
            <person name="Hainaut M."/>
            <person name="Henrissat B."/>
            <person name="Roux C."/>
            <person name="Martin F."/>
            <person name="Corradi N."/>
        </authorList>
    </citation>
    <scope>NUCLEOTIDE SEQUENCE [LARGE SCALE GENOMIC DNA]</scope>
    <source>
        <strain evidence="2 3">DAOM 197198</strain>
    </source>
</reference>
<dbReference type="AlphaFoldDB" id="A0A2P4Q2N7"/>
<dbReference type="EMBL" id="AUPC02000102">
    <property type="protein sequence ID" value="POG71917.1"/>
    <property type="molecule type" value="Genomic_DNA"/>
</dbReference>
<keyword evidence="3" id="KW-1185">Reference proteome</keyword>
<protein>
    <submittedName>
        <fullName evidence="2">Uncharacterized protein</fullName>
    </submittedName>
</protein>
<keyword evidence="1" id="KW-1133">Transmembrane helix</keyword>
<gene>
    <name evidence="2" type="ORF">GLOIN_2v31980</name>
</gene>
<organism evidence="2 3">
    <name type="scientific">Rhizophagus irregularis (strain DAOM 181602 / DAOM 197198 / MUCL 43194)</name>
    <name type="common">Arbuscular mycorrhizal fungus</name>
    <name type="synonym">Glomus intraradices</name>
    <dbReference type="NCBI Taxonomy" id="747089"/>
    <lineage>
        <taxon>Eukaryota</taxon>
        <taxon>Fungi</taxon>
        <taxon>Fungi incertae sedis</taxon>
        <taxon>Mucoromycota</taxon>
        <taxon>Glomeromycotina</taxon>
        <taxon>Glomeromycetes</taxon>
        <taxon>Glomerales</taxon>
        <taxon>Glomeraceae</taxon>
        <taxon>Rhizophagus</taxon>
    </lineage>
</organism>
<evidence type="ECO:0000256" key="1">
    <source>
        <dbReference type="SAM" id="Phobius"/>
    </source>
</evidence>
<dbReference type="Proteomes" id="UP000018888">
    <property type="component" value="Unassembled WGS sequence"/>
</dbReference>